<name>A0ABD1LZZ4_9FABA</name>
<protein>
    <submittedName>
        <fullName evidence="1">Uncharacterized protein</fullName>
    </submittedName>
</protein>
<sequence length="49" mass="5572">MLISWISNLLLRSARIITVVVVRMLFTARVSPSLCIMLKKIVVDHHALL</sequence>
<evidence type="ECO:0000313" key="2">
    <source>
        <dbReference type="Proteomes" id="UP001603857"/>
    </source>
</evidence>
<proteinExistence type="predicted"/>
<keyword evidence="2" id="KW-1185">Reference proteome</keyword>
<gene>
    <name evidence="1" type="ORF">Fmac_022394</name>
</gene>
<comment type="caution">
    <text evidence="1">The sequence shown here is derived from an EMBL/GenBank/DDBJ whole genome shotgun (WGS) entry which is preliminary data.</text>
</comment>
<dbReference type="Proteomes" id="UP001603857">
    <property type="component" value="Unassembled WGS sequence"/>
</dbReference>
<dbReference type="AlphaFoldDB" id="A0ABD1LZZ4"/>
<reference evidence="1 2" key="1">
    <citation type="submission" date="2024-08" db="EMBL/GenBank/DDBJ databases">
        <title>Insights into the chromosomal genome structure of Flemingia macrophylla.</title>
        <authorList>
            <person name="Ding Y."/>
            <person name="Zhao Y."/>
            <person name="Bi W."/>
            <person name="Wu M."/>
            <person name="Zhao G."/>
            <person name="Gong Y."/>
            <person name="Li W."/>
            <person name="Zhang P."/>
        </authorList>
    </citation>
    <scope>NUCLEOTIDE SEQUENCE [LARGE SCALE GENOMIC DNA]</scope>
    <source>
        <strain evidence="1">DYQJB</strain>
        <tissue evidence="1">Leaf</tissue>
    </source>
</reference>
<organism evidence="1 2">
    <name type="scientific">Flemingia macrophylla</name>
    <dbReference type="NCBI Taxonomy" id="520843"/>
    <lineage>
        <taxon>Eukaryota</taxon>
        <taxon>Viridiplantae</taxon>
        <taxon>Streptophyta</taxon>
        <taxon>Embryophyta</taxon>
        <taxon>Tracheophyta</taxon>
        <taxon>Spermatophyta</taxon>
        <taxon>Magnoliopsida</taxon>
        <taxon>eudicotyledons</taxon>
        <taxon>Gunneridae</taxon>
        <taxon>Pentapetalae</taxon>
        <taxon>rosids</taxon>
        <taxon>fabids</taxon>
        <taxon>Fabales</taxon>
        <taxon>Fabaceae</taxon>
        <taxon>Papilionoideae</taxon>
        <taxon>50 kb inversion clade</taxon>
        <taxon>NPAAA clade</taxon>
        <taxon>indigoferoid/millettioid clade</taxon>
        <taxon>Phaseoleae</taxon>
        <taxon>Flemingia</taxon>
    </lineage>
</organism>
<accession>A0ABD1LZZ4</accession>
<evidence type="ECO:0000313" key="1">
    <source>
        <dbReference type="EMBL" id="KAL2328967.1"/>
    </source>
</evidence>
<dbReference type="EMBL" id="JBGMDY010000007">
    <property type="protein sequence ID" value="KAL2328967.1"/>
    <property type="molecule type" value="Genomic_DNA"/>
</dbReference>